<dbReference type="EMBL" id="BNEA01000015">
    <property type="protein sequence ID" value="GHI56992.1"/>
    <property type="molecule type" value="Genomic_DNA"/>
</dbReference>
<proteinExistence type="predicted"/>
<comment type="caution">
    <text evidence="2">The sequence shown here is derived from an EMBL/GenBank/DDBJ whole genome shotgun (WGS) entry which is preliminary data.</text>
</comment>
<dbReference type="Pfam" id="PF13560">
    <property type="entry name" value="HTH_31"/>
    <property type="match status" value="1"/>
</dbReference>
<dbReference type="Gene3D" id="1.10.260.40">
    <property type="entry name" value="lambda repressor-like DNA-binding domains"/>
    <property type="match status" value="1"/>
</dbReference>
<evidence type="ECO:0000259" key="1">
    <source>
        <dbReference type="PROSITE" id="PS50943"/>
    </source>
</evidence>
<dbReference type="PROSITE" id="PS50943">
    <property type="entry name" value="HTH_CROC1"/>
    <property type="match status" value="1"/>
</dbReference>
<dbReference type="SMART" id="SM00530">
    <property type="entry name" value="HTH_XRE"/>
    <property type="match status" value="1"/>
</dbReference>
<dbReference type="InterPro" id="IPR001387">
    <property type="entry name" value="Cro/C1-type_HTH"/>
</dbReference>
<organism evidence="2 3">
    <name type="scientific">Streptomyces rubradiris</name>
    <name type="common">Streptomyces achromogenes subsp. rubradiris</name>
    <dbReference type="NCBI Taxonomy" id="285531"/>
    <lineage>
        <taxon>Bacteria</taxon>
        <taxon>Bacillati</taxon>
        <taxon>Actinomycetota</taxon>
        <taxon>Actinomycetes</taxon>
        <taxon>Kitasatosporales</taxon>
        <taxon>Streptomycetaceae</taxon>
        <taxon>Streptomyces</taxon>
    </lineage>
</organism>
<keyword evidence="3" id="KW-1185">Reference proteome</keyword>
<dbReference type="CDD" id="cd00093">
    <property type="entry name" value="HTH_XRE"/>
    <property type="match status" value="1"/>
</dbReference>
<dbReference type="InterPro" id="IPR010982">
    <property type="entry name" value="Lambda_DNA-bd_dom_sf"/>
</dbReference>
<feature type="domain" description="HTH cro/C1-type" evidence="1">
    <location>
        <begin position="41"/>
        <end position="97"/>
    </location>
</feature>
<evidence type="ECO:0000313" key="3">
    <source>
        <dbReference type="Proteomes" id="UP000646738"/>
    </source>
</evidence>
<dbReference type="SUPFAM" id="SSF47413">
    <property type="entry name" value="lambda repressor-like DNA-binding domains"/>
    <property type="match status" value="1"/>
</dbReference>
<dbReference type="Proteomes" id="UP000646738">
    <property type="component" value="Unassembled WGS sequence"/>
</dbReference>
<gene>
    <name evidence="2" type="ORF">Srubr_68380</name>
</gene>
<evidence type="ECO:0000313" key="2">
    <source>
        <dbReference type="EMBL" id="GHI56992.1"/>
    </source>
</evidence>
<sequence>MGPRLGTVQRVGKERKVGEWLLNRKELNPDASPQAAYGARLRSLREARGWTQEDLAALTEYSSVHISAVETGRKPPTLRFSRSADRAFGLTGSADSFEREYRKIRHGNLLEGFPEYVKHEGRAAEIRLYEIGIIPGLLQTPEYARVLADSAVRRGTITPEQAEERVSFLAERQAALEHPRLPTMLVVMDESCIRRQVGGPKVMRAQLDRLMQFAELPNTVLQIAPYGMGERRTFDLPMNLLTMPDLSVIAYAESQMRGHLERETAAVLPLLTAYHQLQAEALPQAASVAMIKEA</sequence>
<accession>A0ABQ3RMB4</accession>
<dbReference type="Pfam" id="PF19054">
    <property type="entry name" value="DUF5753"/>
    <property type="match status" value="1"/>
</dbReference>
<dbReference type="InterPro" id="IPR043917">
    <property type="entry name" value="DUF5753"/>
</dbReference>
<protein>
    <submittedName>
        <fullName evidence="2">Transcriptional regulator</fullName>
    </submittedName>
</protein>
<name>A0ABQ3RMB4_STRRR</name>
<reference evidence="3" key="1">
    <citation type="submission" date="2023-07" db="EMBL/GenBank/DDBJ databases">
        <title>Whole genome shotgun sequence of Streptomyces achromogenes subsp. rubradiris NBRC 14000.</title>
        <authorList>
            <person name="Komaki H."/>
            <person name="Tamura T."/>
        </authorList>
    </citation>
    <scope>NUCLEOTIDE SEQUENCE [LARGE SCALE GENOMIC DNA]</scope>
    <source>
        <strain evidence="3">NBRC 14000</strain>
    </source>
</reference>